<name>A0ABS2XGI1_POLSP</name>
<dbReference type="SUPFAM" id="SSF57567">
    <property type="entry name" value="Serine protease inhibitors"/>
    <property type="match status" value="1"/>
</dbReference>
<accession>A0ABS2XGI1</accession>
<feature type="non-terminal residue" evidence="2">
    <location>
        <position position="1"/>
    </location>
</feature>
<dbReference type="PANTHER" id="PTHR46160:SF8">
    <property type="entry name" value="VWFD DOMAIN-CONTAINING PROTEIN"/>
    <property type="match status" value="1"/>
</dbReference>
<dbReference type="PROSITE" id="PS51233">
    <property type="entry name" value="VWFD"/>
    <property type="match status" value="1"/>
</dbReference>
<comment type="caution">
    <text evidence="2">The sequence shown here is derived from an EMBL/GenBank/DDBJ whole genome shotgun (WGS) entry which is preliminary data.</text>
</comment>
<dbReference type="CDD" id="cd19941">
    <property type="entry name" value="TIL"/>
    <property type="match status" value="1"/>
</dbReference>
<sequence length="230" mass="25327">MSCPASSDFRSCGTGCPATCTDFTAPSKCSLPPAEGCFCKDGYVLSGDRCVFQSECGCRDENNDYHQLGESWFTNDNCIERCQCNGTNTIRCAEWQCGVQERCKVQDGVLGCHTTGSASCHVAGDPHYFTFDKVMHTFMGTCAYTLVHVCDAHNVTPVTITGLNEYRGQLGATYLREVYIDVYNTRVTVQKGKALLVCQIQIFIYKDHLLLLLFLISVLQSVLVSDVGLC</sequence>
<dbReference type="Pfam" id="PF00094">
    <property type="entry name" value="VWD"/>
    <property type="match status" value="1"/>
</dbReference>
<dbReference type="InterPro" id="IPR002919">
    <property type="entry name" value="TIL_dom"/>
</dbReference>
<dbReference type="InterPro" id="IPR052749">
    <property type="entry name" value="Alpha-tectorin"/>
</dbReference>
<proteinExistence type="predicted"/>
<dbReference type="InterPro" id="IPR036084">
    <property type="entry name" value="Ser_inhib-like_sf"/>
</dbReference>
<reference evidence="2" key="1">
    <citation type="journal article" date="2021" name="Cell">
        <title>Tracing the genetic footprints of vertebrate landing in non-teleost ray-finned fishes.</title>
        <authorList>
            <person name="Bi X."/>
            <person name="Wang K."/>
            <person name="Yang L."/>
            <person name="Pan H."/>
            <person name="Jiang H."/>
            <person name="Wei Q."/>
            <person name="Fang M."/>
            <person name="Yu H."/>
            <person name="Zhu C."/>
            <person name="Cai Y."/>
            <person name="He Y."/>
            <person name="Gan X."/>
            <person name="Zeng H."/>
            <person name="Yu D."/>
            <person name="Zhu Y."/>
            <person name="Jiang H."/>
            <person name="Qiu Q."/>
            <person name="Yang H."/>
            <person name="Zhang Y.E."/>
            <person name="Wang W."/>
            <person name="Zhu M."/>
            <person name="He S."/>
            <person name="Zhang G."/>
        </authorList>
    </citation>
    <scope>NUCLEOTIDE SEQUENCE</scope>
    <source>
        <strain evidence="2">Pddl_001</strain>
    </source>
</reference>
<dbReference type="InterPro" id="IPR025615">
    <property type="entry name" value="TILa_dom"/>
</dbReference>
<dbReference type="PANTHER" id="PTHR46160">
    <property type="entry name" value="ALPHA-TECTORIN-RELATED"/>
    <property type="match status" value="1"/>
</dbReference>
<gene>
    <name evidence="2" type="primary">Zan</name>
    <name evidence="2" type="ORF">GTO93_0000315</name>
</gene>
<evidence type="ECO:0000313" key="3">
    <source>
        <dbReference type="Proteomes" id="UP001166093"/>
    </source>
</evidence>
<dbReference type="Proteomes" id="UP001166093">
    <property type="component" value="Unassembled WGS sequence"/>
</dbReference>
<keyword evidence="3" id="KW-1185">Reference proteome</keyword>
<dbReference type="Pfam" id="PF01826">
    <property type="entry name" value="TIL"/>
    <property type="match status" value="1"/>
</dbReference>
<organism evidence="2 3">
    <name type="scientific">Polyodon spathula</name>
    <name type="common">North American paddlefish</name>
    <name type="synonym">Squalus spathula</name>
    <dbReference type="NCBI Taxonomy" id="7913"/>
    <lineage>
        <taxon>Eukaryota</taxon>
        <taxon>Metazoa</taxon>
        <taxon>Chordata</taxon>
        <taxon>Craniata</taxon>
        <taxon>Vertebrata</taxon>
        <taxon>Euteleostomi</taxon>
        <taxon>Actinopterygii</taxon>
        <taxon>Chondrostei</taxon>
        <taxon>Acipenseriformes</taxon>
        <taxon>Polyodontidae</taxon>
        <taxon>Polyodon</taxon>
    </lineage>
</organism>
<dbReference type="InterPro" id="IPR001846">
    <property type="entry name" value="VWF_type-D"/>
</dbReference>
<dbReference type="Pfam" id="PF12714">
    <property type="entry name" value="TILa"/>
    <property type="match status" value="1"/>
</dbReference>
<feature type="domain" description="VWFD" evidence="1">
    <location>
        <begin position="118"/>
        <end position="230"/>
    </location>
</feature>
<feature type="non-terminal residue" evidence="2">
    <location>
        <position position="230"/>
    </location>
</feature>
<evidence type="ECO:0000259" key="1">
    <source>
        <dbReference type="PROSITE" id="PS51233"/>
    </source>
</evidence>
<dbReference type="Gene3D" id="2.10.25.10">
    <property type="entry name" value="Laminin"/>
    <property type="match status" value="1"/>
</dbReference>
<dbReference type="EMBL" id="JAAWVQ010030546">
    <property type="protein sequence ID" value="MBN3273372.1"/>
    <property type="molecule type" value="Genomic_DNA"/>
</dbReference>
<evidence type="ECO:0000313" key="2">
    <source>
        <dbReference type="EMBL" id="MBN3273372.1"/>
    </source>
</evidence>
<protein>
    <submittedName>
        <fullName evidence="2">ZAN protein</fullName>
    </submittedName>
</protein>